<evidence type="ECO:0000256" key="4">
    <source>
        <dbReference type="ARBA" id="ARBA00023295"/>
    </source>
</evidence>
<dbReference type="InterPro" id="IPR011120">
    <property type="entry name" value="Trehalase_Ca-bd"/>
</dbReference>
<dbReference type="Proteomes" id="UP000030755">
    <property type="component" value="Unassembled WGS sequence"/>
</dbReference>
<proteinExistence type="inferred from homology"/>
<keyword evidence="3 5" id="KW-0378">Hydrolase</keyword>
<evidence type="ECO:0000256" key="2">
    <source>
        <dbReference type="ARBA" id="ARBA00005615"/>
    </source>
</evidence>
<dbReference type="PANTHER" id="PTHR23403:SF6">
    <property type="entry name" value="CYTOSOLIC NEUTRAL TREHALASE-RELATED"/>
    <property type="match status" value="1"/>
</dbReference>
<dbReference type="Pfam" id="PF07492">
    <property type="entry name" value="Trehalase_Ca-bi"/>
    <property type="match status" value="1"/>
</dbReference>
<dbReference type="PRINTS" id="PR00744">
    <property type="entry name" value="GLHYDRLASE37"/>
</dbReference>
<evidence type="ECO:0000313" key="7">
    <source>
        <dbReference type="EMBL" id="EPZ32023.1"/>
    </source>
</evidence>
<dbReference type="GO" id="GO:0004555">
    <property type="term" value="F:alpha,alpha-trehalase activity"/>
    <property type="evidence" value="ECO:0007669"/>
    <property type="project" value="UniProtKB-EC"/>
</dbReference>
<sequence>MEGDSSGRKRTTRRDRTLSHDHDIFLSGNPIPKEDFKMLRRRASIDEKSSHPRQFMVDVENMKTLLLQQEDTDLNNQVTIEDSGPKVMKLASAVSKGHKKYEVRGTYPISSLLQELALASEKGIKHLTFDESKLYEPPVNRLSRMIKELFWPSLTRCIDEQGLKLILLDPKDRSFKRHDPRIYVPHDDRLKLILLDPKDRSFKRHDPRIYVPYDDSLALDYFIHFAAKHKEFQLEVIKLPKEITPEYVKSLNDKPGILTLKLTESINEETGERIVKANKFVVPGGRFNEMYGWDSYFEALGLMIDGYTDLAKSMVENFIYEIEHYGKILNANRSYYLTRSQPPFLTDMALSVYNNLPKTPENLEWLKEAMKAAIKEYKKVWTSSPRMSETGLSLYRSEGIGMPPETEPSHFNVILAPFAEKLGVDIHTYSNLYNNGTISEPELDSYFVHDRSVRESGHDTTYRLDGKCANLCTVDLNSLLYKYEVDIATFIQDHCDSKWSIDGTVETSKDWFEKAERRKELFEKYLWNEEKGIYFDYNIKTKQQEVYESVTTLWPLWAGLTTQERAERVIKTSLDMFEFKGGLVCGTEKSRGEVGLSRPNRQWDYPFGWAPHQIMAWKALINYNHEPDAKRIAYRWLYMITKSFVDFNGVVPEKYDVVRMSHVCNVEYGNKDSGTPESVELLRWMNTSYQMGLTLMSEKLKRSLNALTPPEKVTFQ</sequence>
<dbReference type="InterPro" id="IPR008928">
    <property type="entry name" value="6-hairpin_glycosidase_sf"/>
</dbReference>
<protein>
    <recommendedName>
        <fullName evidence="5">Trehalase</fullName>
        <ecNumber evidence="5">3.2.1.28</ecNumber>
    </recommendedName>
    <alternativeName>
        <fullName evidence="5">Alpha-trehalose glucohydrolase</fullName>
    </alternativeName>
</protein>
<evidence type="ECO:0000259" key="6">
    <source>
        <dbReference type="Pfam" id="PF07492"/>
    </source>
</evidence>
<dbReference type="PROSITE" id="PS00927">
    <property type="entry name" value="TREHALASE_1"/>
    <property type="match status" value="1"/>
</dbReference>
<dbReference type="Gene3D" id="1.50.10.10">
    <property type="match status" value="1"/>
</dbReference>
<keyword evidence="4 5" id="KW-0326">Glycosidase</keyword>
<accession>A0A075APL5</accession>
<comment type="catalytic activity">
    <reaction evidence="1 5">
        <text>alpha,alpha-trehalose + H2O = alpha-D-glucose + beta-D-glucose</text>
        <dbReference type="Rhea" id="RHEA:32675"/>
        <dbReference type="ChEBI" id="CHEBI:15377"/>
        <dbReference type="ChEBI" id="CHEBI:15903"/>
        <dbReference type="ChEBI" id="CHEBI:16551"/>
        <dbReference type="ChEBI" id="CHEBI:17925"/>
        <dbReference type="EC" id="3.2.1.28"/>
    </reaction>
</comment>
<dbReference type="InterPro" id="IPR001661">
    <property type="entry name" value="Glyco_hydro_37"/>
</dbReference>
<dbReference type="InterPro" id="IPR012341">
    <property type="entry name" value="6hp_glycosidase-like_sf"/>
</dbReference>
<dbReference type="EC" id="3.2.1.28" evidence="5"/>
<feature type="domain" description="Neutral trehalase Ca2+ binding" evidence="6">
    <location>
        <begin position="66"/>
        <end position="90"/>
    </location>
</feature>
<evidence type="ECO:0000256" key="1">
    <source>
        <dbReference type="ARBA" id="ARBA00001576"/>
    </source>
</evidence>
<comment type="similarity">
    <text evidence="2 5">Belongs to the glycosyl hydrolase 37 family.</text>
</comment>
<dbReference type="AlphaFoldDB" id="A0A075APL5"/>
<dbReference type="HOGENOM" id="CLU_006451_1_1_1"/>
<dbReference type="OMA" id="WLFMMTK"/>
<dbReference type="EMBL" id="KE561194">
    <property type="protein sequence ID" value="EPZ32023.1"/>
    <property type="molecule type" value="Genomic_DNA"/>
</dbReference>
<dbReference type="OrthoDB" id="3542292at2759"/>
<dbReference type="SUPFAM" id="SSF48208">
    <property type="entry name" value="Six-hairpin glycosidases"/>
    <property type="match status" value="1"/>
</dbReference>
<evidence type="ECO:0000256" key="5">
    <source>
        <dbReference type="RuleBase" id="RU361180"/>
    </source>
</evidence>
<reference evidence="7 8" key="1">
    <citation type="journal article" date="2013" name="Curr. Biol.">
        <title>Shared signatures of parasitism and phylogenomics unite Cryptomycota and microsporidia.</title>
        <authorList>
            <person name="James T.Y."/>
            <person name="Pelin A."/>
            <person name="Bonen L."/>
            <person name="Ahrendt S."/>
            <person name="Sain D."/>
            <person name="Corradi N."/>
            <person name="Stajich J.E."/>
        </authorList>
    </citation>
    <scope>NUCLEOTIDE SEQUENCE [LARGE SCALE GENOMIC DNA]</scope>
    <source>
        <strain evidence="7 8">CSF55</strain>
    </source>
</reference>
<evidence type="ECO:0000256" key="3">
    <source>
        <dbReference type="ARBA" id="ARBA00022801"/>
    </source>
</evidence>
<gene>
    <name evidence="7" type="ORF">O9G_004288</name>
</gene>
<dbReference type="PANTHER" id="PTHR23403">
    <property type="entry name" value="TREHALASE"/>
    <property type="match status" value="1"/>
</dbReference>
<dbReference type="Pfam" id="PF01204">
    <property type="entry name" value="Trehalase"/>
    <property type="match status" value="1"/>
</dbReference>
<dbReference type="GO" id="GO:0005509">
    <property type="term" value="F:calcium ion binding"/>
    <property type="evidence" value="ECO:0007669"/>
    <property type="project" value="EnsemblFungi"/>
</dbReference>
<organism evidence="7 8">
    <name type="scientific">Rozella allomycis (strain CSF55)</name>
    <dbReference type="NCBI Taxonomy" id="988480"/>
    <lineage>
        <taxon>Eukaryota</taxon>
        <taxon>Fungi</taxon>
        <taxon>Fungi incertae sedis</taxon>
        <taxon>Cryptomycota</taxon>
        <taxon>Cryptomycota incertae sedis</taxon>
        <taxon>Rozella</taxon>
    </lineage>
</organism>
<dbReference type="GO" id="GO:0005946">
    <property type="term" value="C:alpha,alpha-trehalose-phosphate synthase complex (UDP-forming)"/>
    <property type="evidence" value="ECO:0007669"/>
    <property type="project" value="EnsemblFungi"/>
</dbReference>
<dbReference type="GO" id="GO:0005993">
    <property type="term" value="P:trehalose catabolic process"/>
    <property type="evidence" value="ECO:0007669"/>
    <property type="project" value="EnsemblFungi"/>
</dbReference>
<evidence type="ECO:0000313" key="8">
    <source>
        <dbReference type="Proteomes" id="UP000030755"/>
    </source>
</evidence>
<dbReference type="PROSITE" id="PS00928">
    <property type="entry name" value="TREHALASE_2"/>
    <property type="match status" value="1"/>
</dbReference>
<keyword evidence="8" id="KW-1185">Reference proteome</keyword>
<name>A0A075APL5_ROZAC</name>
<dbReference type="STRING" id="988480.A0A075APL5"/>
<dbReference type="InterPro" id="IPR018232">
    <property type="entry name" value="Glyco_hydro_37_CS"/>
</dbReference>